<evidence type="ECO:0000313" key="2">
    <source>
        <dbReference type="EMBL" id="PHH68380.1"/>
    </source>
</evidence>
<feature type="region of interest" description="Disordered" evidence="1">
    <location>
        <begin position="53"/>
        <end position="74"/>
    </location>
</feature>
<dbReference type="EMBL" id="NJEU01001146">
    <property type="protein sequence ID" value="PHH68380.1"/>
    <property type="molecule type" value="Genomic_DNA"/>
</dbReference>
<accession>A0A2C5YLK6</accession>
<gene>
    <name evidence="2" type="ORF">CDD82_599</name>
</gene>
<keyword evidence="3" id="KW-1185">Reference proteome</keyword>
<reference evidence="2 3" key="1">
    <citation type="submission" date="2017-06" db="EMBL/GenBank/DDBJ databases">
        <title>Ant-infecting Ophiocordyceps genomes reveal a high diversity of potential behavioral manipulation genes and a possible major role for enterotoxins.</title>
        <authorList>
            <person name="De Bekker C."/>
            <person name="Evans H.C."/>
            <person name="Brachmann A."/>
            <person name="Hughes D.P."/>
        </authorList>
    </citation>
    <scope>NUCLEOTIDE SEQUENCE [LARGE SCALE GENOMIC DNA]</scope>
    <source>
        <strain evidence="2 3">1348a</strain>
    </source>
</reference>
<feature type="region of interest" description="Disordered" evidence="1">
    <location>
        <begin position="1"/>
        <end position="27"/>
    </location>
</feature>
<sequence>MQFLPSSTPLKASAHAQPKASCLPPRLPAGTSVGNAEAREALPCRKTCCHDAAPPSAQHIRSEPRPNVSSPWNNHVPPLPPPSCPCTHVACLFSSPFAQLLVSSICCQKTPRTGPQERDPKNGTPRTAPNTHSLFLASQASSAHVRRD</sequence>
<dbReference type="Proteomes" id="UP000224854">
    <property type="component" value="Unassembled WGS sequence"/>
</dbReference>
<protein>
    <submittedName>
        <fullName evidence="2">Uncharacterized protein</fullName>
    </submittedName>
</protein>
<feature type="compositionally biased region" description="Polar residues" evidence="1">
    <location>
        <begin position="1"/>
        <end position="10"/>
    </location>
</feature>
<feature type="compositionally biased region" description="Polar residues" evidence="1">
    <location>
        <begin position="124"/>
        <end position="142"/>
    </location>
</feature>
<organism evidence="2 3">
    <name type="scientific">Ophiocordyceps australis</name>
    <dbReference type="NCBI Taxonomy" id="1399860"/>
    <lineage>
        <taxon>Eukaryota</taxon>
        <taxon>Fungi</taxon>
        <taxon>Dikarya</taxon>
        <taxon>Ascomycota</taxon>
        <taxon>Pezizomycotina</taxon>
        <taxon>Sordariomycetes</taxon>
        <taxon>Hypocreomycetidae</taxon>
        <taxon>Hypocreales</taxon>
        <taxon>Ophiocordycipitaceae</taxon>
        <taxon>Ophiocordyceps</taxon>
    </lineage>
</organism>
<comment type="caution">
    <text evidence="2">The sequence shown here is derived from an EMBL/GenBank/DDBJ whole genome shotgun (WGS) entry which is preliminary data.</text>
</comment>
<feature type="region of interest" description="Disordered" evidence="1">
    <location>
        <begin position="111"/>
        <end position="148"/>
    </location>
</feature>
<dbReference type="AlphaFoldDB" id="A0A2C5YLK6"/>
<name>A0A2C5YLK6_9HYPO</name>
<proteinExistence type="predicted"/>
<evidence type="ECO:0000313" key="3">
    <source>
        <dbReference type="Proteomes" id="UP000224854"/>
    </source>
</evidence>
<evidence type="ECO:0000256" key="1">
    <source>
        <dbReference type="SAM" id="MobiDB-lite"/>
    </source>
</evidence>